<evidence type="ECO:0000313" key="2">
    <source>
        <dbReference type="Proteomes" id="UP000268329"/>
    </source>
</evidence>
<keyword evidence="2" id="KW-1185">Reference proteome</keyword>
<dbReference type="OrthoDB" id="4308386at2"/>
<reference evidence="1 2" key="1">
    <citation type="submission" date="2018-10" db="EMBL/GenBank/DDBJ databases">
        <title>The genome of Streptomyces dangxiongensis Z022.</title>
        <authorList>
            <person name="Zhang B."/>
        </authorList>
    </citation>
    <scope>NUCLEOTIDE SEQUENCE [LARGE SCALE GENOMIC DNA]</scope>
    <source>
        <strain evidence="1 2">Z022</strain>
    </source>
</reference>
<protein>
    <submittedName>
        <fullName evidence="1">Uncharacterized protein</fullName>
    </submittedName>
</protein>
<sequence length="361" mass="38978">MPVIFKRKQKAPGLGAVVSELEQAVDARDGARTERAFAAMLKGLRQATDTECVLAGPRLAALLTAFPPTGPRPLLASAAGFCVERGADPAACAEPVLDGVRQDLFDALEFAHRWNTAGGAEDELPEPDEEIIDDALPARLGGDAYEVTRLALAWCSAEEWQPPALAVLCRSAEVRRRHASALLPACRELAALGRHDLKCLAYALAVLDDEPLMVLHRPTGSGFEMRIGGIGDNFQLHTLLAHVLVGGGHVPGTAPSAEIVRLATDPEPAQEPTDAVATGAFELLAPDGERIWNEGLPDDIPVVEGYRLLVLDEPLYRRSWNADRFFPHLPGKAELIRVLSDDEARTWFARTTSVRSTRQGS</sequence>
<dbReference type="Proteomes" id="UP000268329">
    <property type="component" value="Chromosome"/>
</dbReference>
<dbReference type="AlphaFoldDB" id="A0A3G2JL61"/>
<accession>A0A3G2JL61</accession>
<dbReference type="EMBL" id="CP033073">
    <property type="protein sequence ID" value="AYN43123.1"/>
    <property type="molecule type" value="Genomic_DNA"/>
</dbReference>
<gene>
    <name evidence="1" type="ORF">D9753_34330</name>
</gene>
<name>A0A3G2JL61_9ACTN</name>
<dbReference type="KEGG" id="sdd:D9753_34330"/>
<organism evidence="1 2">
    <name type="scientific">Streptomyces dangxiongensis</name>
    <dbReference type="NCBI Taxonomy" id="1442032"/>
    <lineage>
        <taxon>Bacteria</taxon>
        <taxon>Bacillati</taxon>
        <taxon>Actinomycetota</taxon>
        <taxon>Actinomycetes</taxon>
        <taxon>Kitasatosporales</taxon>
        <taxon>Streptomycetaceae</taxon>
        <taxon>Streptomyces</taxon>
    </lineage>
</organism>
<proteinExistence type="predicted"/>
<evidence type="ECO:0000313" key="1">
    <source>
        <dbReference type="EMBL" id="AYN43123.1"/>
    </source>
</evidence>